<feature type="transmembrane region" description="Helical" evidence="5">
    <location>
        <begin position="208"/>
        <end position="227"/>
    </location>
</feature>
<feature type="transmembrane region" description="Helical" evidence="5">
    <location>
        <begin position="44"/>
        <end position="64"/>
    </location>
</feature>
<evidence type="ECO:0000256" key="2">
    <source>
        <dbReference type="ARBA" id="ARBA00022692"/>
    </source>
</evidence>
<organism evidence="6 7">
    <name type="scientific">Desulfomonile tiedjei (strain ATCC 49306 / DSM 6799 / DCB-1)</name>
    <dbReference type="NCBI Taxonomy" id="706587"/>
    <lineage>
        <taxon>Bacteria</taxon>
        <taxon>Pseudomonadati</taxon>
        <taxon>Thermodesulfobacteriota</taxon>
        <taxon>Desulfomonilia</taxon>
        <taxon>Desulfomonilales</taxon>
        <taxon>Desulfomonilaceae</taxon>
        <taxon>Desulfomonile</taxon>
    </lineage>
</organism>
<keyword evidence="3 5" id="KW-1133">Transmembrane helix</keyword>
<proteinExistence type="inferred from homology"/>
<dbReference type="EMBL" id="CP003360">
    <property type="protein sequence ID" value="AFM23160.1"/>
    <property type="molecule type" value="Genomic_DNA"/>
</dbReference>
<comment type="similarity">
    <text evidence="5">Belongs to the 4-toluene sulfonate uptake permease (TSUP) (TC 2.A.102) family.</text>
</comment>
<feature type="transmembrane region" description="Helical" evidence="5">
    <location>
        <begin position="138"/>
        <end position="165"/>
    </location>
</feature>
<evidence type="ECO:0000313" key="7">
    <source>
        <dbReference type="Proteomes" id="UP000006055"/>
    </source>
</evidence>
<dbReference type="GO" id="GO:0005886">
    <property type="term" value="C:plasma membrane"/>
    <property type="evidence" value="ECO:0007669"/>
    <property type="project" value="UniProtKB-SubCell"/>
</dbReference>
<dbReference type="eggNOG" id="COG0730">
    <property type="taxonomic scope" value="Bacteria"/>
</dbReference>
<evidence type="ECO:0000313" key="6">
    <source>
        <dbReference type="EMBL" id="AFM23160.1"/>
    </source>
</evidence>
<feature type="transmembrane region" description="Helical" evidence="5">
    <location>
        <begin position="177"/>
        <end position="196"/>
    </location>
</feature>
<evidence type="ECO:0000256" key="5">
    <source>
        <dbReference type="RuleBase" id="RU363041"/>
    </source>
</evidence>
<feature type="transmembrane region" description="Helical" evidence="5">
    <location>
        <begin position="6"/>
        <end position="32"/>
    </location>
</feature>
<dbReference type="PANTHER" id="PTHR43483:SF3">
    <property type="entry name" value="MEMBRANE TRANSPORTER PROTEIN HI_0806-RELATED"/>
    <property type="match status" value="1"/>
</dbReference>
<feature type="transmembrane region" description="Helical" evidence="5">
    <location>
        <begin position="70"/>
        <end position="93"/>
    </location>
</feature>
<dbReference type="PATRIC" id="fig|706587.4.peg.485"/>
<dbReference type="PANTHER" id="PTHR43483">
    <property type="entry name" value="MEMBRANE TRANSPORTER PROTEIN HI_0806-RELATED"/>
    <property type="match status" value="1"/>
</dbReference>
<dbReference type="Proteomes" id="UP000006055">
    <property type="component" value="Chromosome"/>
</dbReference>
<sequence length="258" mass="26830">MCVTGVTVGFLSGLLGVGGAFLMVPVQFWVLTSMGFAPEVAIRTSFGTGLLVLVPTALSGAYAHHRLGEVVWKAAVILGIIGGAGAFIGAFTASQLSAKHLTVCFGIVVILLGIRMSTAELVETGKQRVESVGLYVLWGLPFGFLAGLIGVGGGGIMTVVMVLFLGFTVHEAVGTSSAMMIFTAIGGALSYLINGLGVVDLPPYSTGYLNWLQCLLLASGVPMAVVGARVAHALPARKLRFLLILVMFYVGIKMLLIL</sequence>
<name>I4C0R9_DESTA</name>
<dbReference type="AlphaFoldDB" id="I4C0R9"/>
<dbReference type="STRING" id="706587.Desti_0425"/>
<evidence type="ECO:0000256" key="4">
    <source>
        <dbReference type="ARBA" id="ARBA00023136"/>
    </source>
</evidence>
<keyword evidence="4 5" id="KW-0472">Membrane</keyword>
<keyword evidence="7" id="KW-1185">Reference proteome</keyword>
<accession>I4C0R9</accession>
<dbReference type="Pfam" id="PF01925">
    <property type="entry name" value="TauE"/>
    <property type="match status" value="1"/>
</dbReference>
<evidence type="ECO:0000256" key="1">
    <source>
        <dbReference type="ARBA" id="ARBA00004141"/>
    </source>
</evidence>
<keyword evidence="2 5" id="KW-0812">Transmembrane</keyword>
<feature type="transmembrane region" description="Helical" evidence="5">
    <location>
        <begin position="239"/>
        <end position="257"/>
    </location>
</feature>
<dbReference type="KEGG" id="dti:Desti_0425"/>
<dbReference type="InterPro" id="IPR002781">
    <property type="entry name" value="TM_pro_TauE-like"/>
</dbReference>
<reference evidence="7" key="1">
    <citation type="submission" date="2012-06" db="EMBL/GenBank/DDBJ databases">
        <title>Complete sequence of chromosome of Desulfomonile tiedjei DSM 6799.</title>
        <authorList>
            <person name="Lucas S."/>
            <person name="Copeland A."/>
            <person name="Lapidus A."/>
            <person name="Glavina del Rio T."/>
            <person name="Dalin E."/>
            <person name="Tice H."/>
            <person name="Bruce D."/>
            <person name="Goodwin L."/>
            <person name="Pitluck S."/>
            <person name="Peters L."/>
            <person name="Ovchinnikova G."/>
            <person name="Zeytun A."/>
            <person name="Lu M."/>
            <person name="Kyrpides N."/>
            <person name="Mavromatis K."/>
            <person name="Ivanova N."/>
            <person name="Brettin T."/>
            <person name="Detter J.C."/>
            <person name="Han C."/>
            <person name="Larimer F."/>
            <person name="Land M."/>
            <person name="Hauser L."/>
            <person name="Markowitz V."/>
            <person name="Cheng J.-F."/>
            <person name="Hugenholtz P."/>
            <person name="Woyke T."/>
            <person name="Wu D."/>
            <person name="Spring S."/>
            <person name="Schroeder M."/>
            <person name="Brambilla E."/>
            <person name="Klenk H.-P."/>
            <person name="Eisen J.A."/>
        </authorList>
    </citation>
    <scope>NUCLEOTIDE SEQUENCE [LARGE SCALE GENOMIC DNA]</scope>
    <source>
        <strain evidence="7">ATCC 49306 / DSM 6799 / DCB-1</strain>
    </source>
</reference>
<comment type="subcellular location">
    <subcellularLocation>
        <location evidence="5">Cell membrane</location>
        <topology evidence="5">Multi-pass membrane protein</topology>
    </subcellularLocation>
    <subcellularLocation>
        <location evidence="1">Membrane</location>
        <topology evidence="1">Multi-pass membrane protein</topology>
    </subcellularLocation>
</comment>
<gene>
    <name evidence="6" type="ordered locus">Desti_0425</name>
</gene>
<evidence type="ECO:0000256" key="3">
    <source>
        <dbReference type="ARBA" id="ARBA00022989"/>
    </source>
</evidence>
<protein>
    <recommendedName>
        <fullName evidence="5">Probable membrane transporter protein</fullName>
    </recommendedName>
</protein>
<dbReference type="HOGENOM" id="CLU_045498_6_2_7"/>
<keyword evidence="5" id="KW-1003">Cell membrane</keyword>